<feature type="compositionally biased region" description="Low complexity" evidence="1">
    <location>
        <begin position="126"/>
        <end position="139"/>
    </location>
</feature>
<protein>
    <submittedName>
        <fullName evidence="2">Uncharacterized protein</fullName>
    </submittedName>
</protein>
<dbReference type="RefSeq" id="WP_206720560.1">
    <property type="nucleotide sequence ID" value="NZ_CP071090.1"/>
</dbReference>
<dbReference type="EMBL" id="CP071090">
    <property type="protein sequence ID" value="QSQ18972.1"/>
    <property type="molecule type" value="Genomic_DNA"/>
</dbReference>
<keyword evidence="3" id="KW-1185">Reference proteome</keyword>
<sequence length="328" mass="33573">MSLPPLSRSSVSLPATRTSSIEARPARALGTSDLQGPRQDAGASLRRLLATDGFDSPMGAKKVAGFEQAADMLTRLAQVLSQAMRVLGTEGAASEAGAPSMQGAPAAVSKASAPATQGAPIAQSKAVAPPAQNAPAAQAKSVSLSGDAPKAGNTMNFQNDGTKPMTIQFTPNAGDKPVDSITLAPGEKRTVSFPQGWSGNFRSTSGDGSAATLGEVKFNGGGNQTYYDVSYIEGHNASMTIQPQSGGRKSGTLDNFVASAPDSIKARDASGAVYGLKKTTTSNVQDASVVDYFRQKVGEAQGYVIPTDDASTLGTGDSHLDVHLKNVV</sequence>
<reference evidence="2 3" key="1">
    <citation type="submission" date="2021-02" db="EMBL/GenBank/DDBJ databases">
        <title>De Novo genome assembly of isolated myxobacteria.</title>
        <authorList>
            <person name="Stevens D.C."/>
        </authorList>
    </citation>
    <scope>NUCLEOTIDE SEQUENCE [LARGE SCALE GENOMIC DNA]</scope>
    <source>
        <strain evidence="3">SCPEA02</strain>
    </source>
</reference>
<feature type="region of interest" description="Disordered" evidence="1">
    <location>
        <begin position="120"/>
        <end position="162"/>
    </location>
</feature>
<dbReference type="InterPro" id="IPR001938">
    <property type="entry name" value="Thaumatin"/>
</dbReference>
<organism evidence="2 3">
    <name type="scientific">Pyxidicoccus parkwayensis</name>
    <dbReference type="NCBI Taxonomy" id="2813578"/>
    <lineage>
        <taxon>Bacteria</taxon>
        <taxon>Pseudomonadati</taxon>
        <taxon>Myxococcota</taxon>
        <taxon>Myxococcia</taxon>
        <taxon>Myxococcales</taxon>
        <taxon>Cystobacterineae</taxon>
        <taxon>Myxococcaceae</taxon>
        <taxon>Pyxidicoccus</taxon>
    </lineage>
</organism>
<feature type="compositionally biased region" description="Low complexity" evidence="1">
    <location>
        <begin position="1"/>
        <end position="14"/>
    </location>
</feature>
<dbReference type="Gene3D" id="2.60.110.10">
    <property type="entry name" value="Thaumatin"/>
    <property type="match status" value="1"/>
</dbReference>
<feature type="compositionally biased region" description="Polar residues" evidence="1">
    <location>
        <begin position="153"/>
        <end position="162"/>
    </location>
</feature>
<dbReference type="InterPro" id="IPR037176">
    <property type="entry name" value="Osmotin/thaumatin-like_sf"/>
</dbReference>
<feature type="region of interest" description="Disordered" evidence="1">
    <location>
        <begin position="92"/>
        <end position="111"/>
    </location>
</feature>
<gene>
    <name evidence="2" type="ORF">JY651_26860</name>
</gene>
<dbReference type="PANTHER" id="PTHR31013:SF2">
    <property type="entry name" value="THAUMATIN-LIKE PROTEIN"/>
    <property type="match status" value="1"/>
</dbReference>
<accession>A0ABX7NJD7</accession>
<feature type="region of interest" description="Disordered" evidence="1">
    <location>
        <begin position="1"/>
        <end position="41"/>
    </location>
</feature>
<dbReference type="SUPFAM" id="SSF49870">
    <property type="entry name" value="Osmotin, thaumatin-like protein"/>
    <property type="match status" value="1"/>
</dbReference>
<evidence type="ECO:0000313" key="3">
    <source>
        <dbReference type="Proteomes" id="UP000662747"/>
    </source>
</evidence>
<evidence type="ECO:0000313" key="2">
    <source>
        <dbReference type="EMBL" id="QSQ18972.1"/>
    </source>
</evidence>
<name>A0ABX7NJD7_9BACT</name>
<proteinExistence type="predicted"/>
<dbReference type="PANTHER" id="PTHR31013">
    <property type="entry name" value="THAUMATIN FAMILY PROTEIN-RELATED"/>
    <property type="match status" value="1"/>
</dbReference>
<dbReference type="SMART" id="SM00205">
    <property type="entry name" value="THN"/>
    <property type="match status" value="1"/>
</dbReference>
<evidence type="ECO:0000256" key="1">
    <source>
        <dbReference type="SAM" id="MobiDB-lite"/>
    </source>
</evidence>
<dbReference type="Proteomes" id="UP000662747">
    <property type="component" value="Chromosome"/>
</dbReference>